<keyword evidence="1" id="KW-0812">Transmembrane</keyword>
<name>A0A934RF45_9BACT</name>
<reference evidence="2" key="1">
    <citation type="submission" date="2021-01" db="EMBL/GenBank/DDBJ databases">
        <title>Modified the classification status of verrucomicrobia.</title>
        <authorList>
            <person name="Feng X."/>
        </authorList>
    </citation>
    <scope>NUCLEOTIDE SEQUENCE</scope>
    <source>
        <strain evidence="2">KCTC 22201</strain>
    </source>
</reference>
<dbReference type="EMBL" id="JAENII010000007">
    <property type="protein sequence ID" value="MBK1827391.1"/>
    <property type="molecule type" value="Genomic_DNA"/>
</dbReference>
<proteinExistence type="predicted"/>
<feature type="transmembrane region" description="Helical" evidence="1">
    <location>
        <begin position="257"/>
        <end position="280"/>
    </location>
</feature>
<protein>
    <submittedName>
        <fullName evidence="2">Uncharacterized protein</fullName>
    </submittedName>
</protein>
<sequence>MSLLVPGPLGWELWKQLPDGGYQRADDEGPMVVGEMSRLPSGDLAMLFPVRQVHALPFKAPSTDEDLFEDLATMHAERLGIRPDVMAGELTDSFLVSQEDESSVLLHVVIRSPGEGELPVRTPKDFDLSARGFPVEGDAVCVWKELGRWVFSIFKEGKLIYCQPSSSSAETPDNDVVRDIHLSLGQLTLQGLKVKPERVHLWGPQGELGEPGALAEAFDVPIEIAHRPDPVMPDPPSRILPADVHAARRAKAQRNKVLTLVGAAAVVYLGFAGWLGWGLWQTLQERKEIKAEMAQYAEVEAVFGEHTARWDELSRVVESRYNPVETMLNIANSIPKNSGLRLTTADIDFSESEPLVTLRGAAPASAPVTTFSLALKRNADLEWLEWNNEPANKTQKGWEFLFKGAPLEP</sequence>
<dbReference type="AlphaFoldDB" id="A0A934RF45"/>
<comment type="caution">
    <text evidence="2">The sequence shown here is derived from an EMBL/GenBank/DDBJ whole genome shotgun (WGS) entry which is preliminary data.</text>
</comment>
<dbReference type="RefSeq" id="WP_200278843.1">
    <property type="nucleotide sequence ID" value="NZ_JAENII010000007.1"/>
</dbReference>
<accession>A0A934RF45</accession>
<gene>
    <name evidence="2" type="ORF">JIN81_10180</name>
</gene>
<organism evidence="2 3">
    <name type="scientific">Haloferula rosea</name>
    <dbReference type="NCBI Taxonomy" id="490093"/>
    <lineage>
        <taxon>Bacteria</taxon>
        <taxon>Pseudomonadati</taxon>
        <taxon>Verrucomicrobiota</taxon>
        <taxon>Verrucomicrobiia</taxon>
        <taxon>Verrucomicrobiales</taxon>
        <taxon>Verrucomicrobiaceae</taxon>
        <taxon>Haloferula</taxon>
    </lineage>
</organism>
<evidence type="ECO:0000313" key="3">
    <source>
        <dbReference type="Proteomes" id="UP000658278"/>
    </source>
</evidence>
<keyword evidence="3" id="KW-1185">Reference proteome</keyword>
<evidence type="ECO:0000256" key="1">
    <source>
        <dbReference type="SAM" id="Phobius"/>
    </source>
</evidence>
<dbReference type="Proteomes" id="UP000658278">
    <property type="component" value="Unassembled WGS sequence"/>
</dbReference>
<keyword evidence="1" id="KW-0472">Membrane</keyword>
<evidence type="ECO:0000313" key="2">
    <source>
        <dbReference type="EMBL" id="MBK1827391.1"/>
    </source>
</evidence>
<keyword evidence="1" id="KW-1133">Transmembrane helix</keyword>